<dbReference type="SUPFAM" id="SSF54637">
    <property type="entry name" value="Thioesterase/thiol ester dehydrase-isomerase"/>
    <property type="match status" value="1"/>
</dbReference>
<sequence length="150" mass="16302">MRAFPTPADLVAAVGTEIGHSDWLTVDQQRIDRFAESTGDHQWIHTDPARAADGPFGATIAHGYLTLSLLPVLSERVYRVEGVRMAVNYGLNKVRFVHPVRVGSRVRARVAVAAAEEVPGGWQITSRVTVEIDGADKPACVAEAVARLYL</sequence>
<dbReference type="InterPro" id="IPR002539">
    <property type="entry name" value="MaoC-like_dom"/>
</dbReference>
<comment type="similarity">
    <text evidence="1">Belongs to the enoyl-CoA hydratase/isomerase family.</text>
</comment>
<name>A0AAU8JRR9_9ACTN</name>
<organism evidence="3">
    <name type="scientific">Kitasatospora camelliae</name>
    <dbReference type="NCBI Taxonomy" id="3156397"/>
    <lineage>
        <taxon>Bacteria</taxon>
        <taxon>Bacillati</taxon>
        <taxon>Actinomycetota</taxon>
        <taxon>Actinomycetes</taxon>
        <taxon>Kitasatosporales</taxon>
        <taxon>Streptomycetaceae</taxon>
        <taxon>Kitasatospora</taxon>
    </lineage>
</organism>
<gene>
    <name evidence="3" type="ORF">ABWK59_06205</name>
</gene>
<accession>A0AAU8JRR9</accession>
<dbReference type="PANTHER" id="PTHR42993">
    <property type="entry name" value="MAOC-LIKE DEHYDRATASE DOMAIN-CONTAINING PROTEIN"/>
    <property type="match status" value="1"/>
</dbReference>
<dbReference type="KEGG" id="kcm:ABWK59_06205"/>
<protein>
    <submittedName>
        <fullName evidence="3">MaoC family dehydratase</fullName>
    </submittedName>
</protein>
<reference evidence="3" key="1">
    <citation type="submission" date="2024-06" db="EMBL/GenBank/DDBJ databases">
        <title>The genome sequences of Kitasatospora sp. strain HUAS MG31.</title>
        <authorList>
            <person name="Mo P."/>
        </authorList>
    </citation>
    <scope>NUCLEOTIDE SEQUENCE</scope>
    <source>
        <strain evidence="3">HUAS MG31</strain>
    </source>
</reference>
<dbReference type="PANTHER" id="PTHR42993:SF1">
    <property type="entry name" value="MAOC-LIKE DEHYDRATASE DOMAIN-CONTAINING PROTEIN"/>
    <property type="match status" value="1"/>
</dbReference>
<dbReference type="Gene3D" id="3.10.129.10">
    <property type="entry name" value="Hotdog Thioesterase"/>
    <property type="match status" value="1"/>
</dbReference>
<dbReference type="AlphaFoldDB" id="A0AAU8JRR9"/>
<feature type="domain" description="MaoC-like" evidence="2">
    <location>
        <begin position="12"/>
        <end position="118"/>
    </location>
</feature>
<dbReference type="Pfam" id="PF01575">
    <property type="entry name" value="MaoC_dehydratas"/>
    <property type="match status" value="1"/>
</dbReference>
<dbReference type="CDD" id="cd03450">
    <property type="entry name" value="NodN"/>
    <property type="match status" value="1"/>
</dbReference>
<dbReference type="EMBL" id="CP159872">
    <property type="protein sequence ID" value="XCM78547.1"/>
    <property type="molecule type" value="Genomic_DNA"/>
</dbReference>
<dbReference type="RefSeq" id="WP_354638519.1">
    <property type="nucleotide sequence ID" value="NZ_CP159872.1"/>
</dbReference>
<dbReference type="InterPro" id="IPR029069">
    <property type="entry name" value="HotDog_dom_sf"/>
</dbReference>
<evidence type="ECO:0000256" key="1">
    <source>
        <dbReference type="ARBA" id="ARBA00005254"/>
    </source>
</evidence>
<evidence type="ECO:0000313" key="3">
    <source>
        <dbReference type="EMBL" id="XCM78547.1"/>
    </source>
</evidence>
<proteinExistence type="inferred from homology"/>
<evidence type="ECO:0000259" key="2">
    <source>
        <dbReference type="Pfam" id="PF01575"/>
    </source>
</evidence>
<dbReference type="InterPro" id="IPR039375">
    <property type="entry name" value="NodN-like"/>
</dbReference>